<reference evidence="2" key="1">
    <citation type="journal article" date="2022" name="Int. J. Mol. Sci.">
        <title>Draft Genome of Tanacetum Coccineum: Genomic Comparison of Closely Related Tanacetum-Family Plants.</title>
        <authorList>
            <person name="Yamashiro T."/>
            <person name="Shiraishi A."/>
            <person name="Nakayama K."/>
            <person name="Satake H."/>
        </authorList>
    </citation>
    <scope>NUCLEOTIDE SEQUENCE</scope>
</reference>
<evidence type="ECO:0000313" key="3">
    <source>
        <dbReference type="Proteomes" id="UP001151760"/>
    </source>
</evidence>
<gene>
    <name evidence="2" type="ORF">Tco_0681826</name>
</gene>
<organism evidence="2 3">
    <name type="scientific">Tanacetum coccineum</name>
    <dbReference type="NCBI Taxonomy" id="301880"/>
    <lineage>
        <taxon>Eukaryota</taxon>
        <taxon>Viridiplantae</taxon>
        <taxon>Streptophyta</taxon>
        <taxon>Embryophyta</taxon>
        <taxon>Tracheophyta</taxon>
        <taxon>Spermatophyta</taxon>
        <taxon>Magnoliopsida</taxon>
        <taxon>eudicotyledons</taxon>
        <taxon>Gunneridae</taxon>
        <taxon>Pentapetalae</taxon>
        <taxon>asterids</taxon>
        <taxon>campanulids</taxon>
        <taxon>Asterales</taxon>
        <taxon>Asteraceae</taxon>
        <taxon>Asteroideae</taxon>
        <taxon>Anthemideae</taxon>
        <taxon>Anthemidinae</taxon>
        <taxon>Tanacetum</taxon>
    </lineage>
</organism>
<comment type="caution">
    <text evidence="2">The sequence shown here is derived from an EMBL/GenBank/DDBJ whole genome shotgun (WGS) entry which is preliminary data.</text>
</comment>
<dbReference type="EMBL" id="BQNB010009705">
    <property type="protein sequence ID" value="GJS67262.1"/>
    <property type="molecule type" value="Genomic_DNA"/>
</dbReference>
<dbReference type="Proteomes" id="UP001151760">
    <property type="component" value="Unassembled WGS sequence"/>
</dbReference>
<protein>
    <recommendedName>
        <fullName evidence="4">Ubinuclein middle domain-containing protein</fullName>
    </recommendedName>
</protein>
<proteinExistence type="predicted"/>
<evidence type="ECO:0000313" key="2">
    <source>
        <dbReference type="EMBL" id="GJS67262.1"/>
    </source>
</evidence>
<feature type="region of interest" description="Disordered" evidence="1">
    <location>
        <begin position="132"/>
        <end position="257"/>
    </location>
</feature>
<keyword evidence="3" id="KW-1185">Reference proteome</keyword>
<name>A0ABQ4XPF5_9ASTR</name>
<evidence type="ECO:0008006" key="4">
    <source>
        <dbReference type="Google" id="ProtNLM"/>
    </source>
</evidence>
<evidence type="ECO:0000256" key="1">
    <source>
        <dbReference type="SAM" id="MobiDB-lite"/>
    </source>
</evidence>
<feature type="compositionally biased region" description="Basic and acidic residues" evidence="1">
    <location>
        <begin position="185"/>
        <end position="196"/>
    </location>
</feature>
<sequence length="413" mass="45743">MVCVIKHIPKPKVTKEKPSKPSTAKPPKPKPSKEKSTKATPLQKAGIGKVTKEQNVKSYFQLVDEPDEKPAQPEPEPEPEPEIEYKAQSQAHVGGVAIREPIAEATQLLPVVEGKGKEIATDEQDAQLLLALHTPKRRTNIVRDSPSLADAKTGADTDRTNSGGDTKILQIGDEQGGDVIEVVNLEDKTTEIKESQDGSDPGKTPESRPLPDNNKIDEDKAGSDPGESRVALAGPNPEPTHDEFMTNHKSKNLDNTTKNLGSRVFTLELRDLPHKIDETVRETVKEAVQVALQATLRDHFRDLPEADMKEMLHQRMFETGSYKSLPKHVALYEALEAYMERAQRDEFLAKKDKSRKRRRDDQDPPSPPPKDSDQSKKKRHNSDASGSKQPPAPLSSTWKTLDTREAPSSSSKQ</sequence>
<accession>A0ABQ4XPF5</accession>
<feature type="region of interest" description="Disordered" evidence="1">
    <location>
        <begin position="347"/>
        <end position="413"/>
    </location>
</feature>
<feature type="compositionally biased region" description="Polar residues" evidence="1">
    <location>
        <begin position="383"/>
        <end position="413"/>
    </location>
</feature>
<feature type="region of interest" description="Disordered" evidence="1">
    <location>
        <begin position="1"/>
        <end position="92"/>
    </location>
</feature>
<reference evidence="2" key="2">
    <citation type="submission" date="2022-01" db="EMBL/GenBank/DDBJ databases">
        <authorList>
            <person name="Yamashiro T."/>
            <person name="Shiraishi A."/>
            <person name="Satake H."/>
            <person name="Nakayama K."/>
        </authorList>
    </citation>
    <scope>NUCLEOTIDE SEQUENCE</scope>
</reference>